<protein>
    <submittedName>
        <fullName evidence="2">Uncharacterized protein</fullName>
    </submittedName>
</protein>
<evidence type="ECO:0000256" key="1">
    <source>
        <dbReference type="SAM" id="Phobius"/>
    </source>
</evidence>
<feature type="transmembrane region" description="Helical" evidence="1">
    <location>
        <begin position="44"/>
        <end position="61"/>
    </location>
</feature>
<dbReference type="Proteomes" id="UP000646426">
    <property type="component" value="Unassembled WGS sequence"/>
</dbReference>
<keyword evidence="1" id="KW-0472">Membrane</keyword>
<proteinExistence type="predicted"/>
<dbReference type="EMBL" id="BMYD01000001">
    <property type="protein sequence ID" value="GHA74003.1"/>
    <property type="molecule type" value="Genomic_DNA"/>
</dbReference>
<evidence type="ECO:0000313" key="2">
    <source>
        <dbReference type="EMBL" id="GHA74003.1"/>
    </source>
</evidence>
<dbReference type="RefSeq" id="WP_189453655.1">
    <property type="nucleotide sequence ID" value="NZ_BMYD01000001.1"/>
</dbReference>
<keyword evidence="1" id="KW-1133">Transmembrane helix</keyword>
<comment type="caution">
    <text evidence="2">The sequence shown here is derived from an EMBL/GenBank/DDBJ whole genome shotgun (WGS) entry which is preliminary data.</text>
</comment>
<dbReference type="AlphaFoldDB" id="A0A918SVJ0"/>
<keyword evidence="3" id="KW-1185">Reference proteome</keyword>
<gene>
    <name evidence="2" type="ORF">GCM10007067_08630</name>
</gene>
<evidence type="ECO:0000313" key="3">
    <source>
        <dbReference type="Proteomes" id="UP000646426"/>
    </source>
</evidence>
<feature type="transmembrane region" description="Helical" evidence="1">
    <location>
        <begin position="73"/>
        <end position="92"/>
    </location>
</feature>
<reference evidence="2" key="1">
    <citation type="journal article" date="2014" name="Int. J. Syst. Evol. Microbiol.">
        <title>Complete genome sequence of Corynebacterium casei LMG S-19264T (=DSM 44701T), isolated from a smear-ripened cheese.</title>
        <authorList>
            <consortium name="US DOE Joint Genome Institute (JGI-PGF)"/>
            <person name="Walter F."/>
            <person name="Albersmeier A."/>
            <person name="Kalinowski J."/>
            <person name="Ruckert C."/>
        </authorList>
    </citation>
    <scope>NUCLEOTIDE SEQUENCE</scope>
    <source>
        <strain evidence="2">KCTC 23077</strain>
    </source>
</reference>
<keyword evidence="1" id="KW-0812">Transmembrane</keyword>
<reference evidence="2" key="2">
    <citation type="submission" date="2020-09" db="EMBL/GenBank/DDBJ databases">
        <authorList>
            <person name="Sun Q."/>
            <person name="Kim S."/>
        </authorList>
    </citation>
    <scope>NUCLEOTIDE SEQUENCE</scope>
    <source>
        <strain evidence="2">KCTC 23077</strain>
    </source>
</reference>
<sequence length="99" mass="10251">METTTQTQAPARKIGLKQGLVLAAFCLAFTAGLGFALHSAGRDPWQAADMFVPLFVGALIASSGLHPARSPKLLATVVGGAVGLMMLTQWATPMLRASA</sequence>
<name>A0A918SVJ0_9GAMM</name>
<feature type="transmembrane region" description="Helical" evidence="1">
    <location>
        <begin position="20"/>
        <end position="38"/>
    </location>
</feature>
<organism evidence="2 3">
    <name type="scientific">Cognatilysobacter bugurensis</name>
    <dbReference type="NCBI Taxonomy" id="543356"/>
    <lineage>
        <taxon>Bacteria</taxon>
        <taxon>Pseudomonadati</taxon>
        <taxon>Pseudomonadota</taxon>
        <taxon>Gammaproteobacteria</taxon>
        <taxon>Lysobacterales</taxon>
        <taxon>Lysobacteraceae</taxon>
        <taxon>Cognatilysobacter</taxon>
    </lineage>
</organism>
<accession>A0A918SVJ0</accession>